<dbReference type="Proteomes" id="UP001177021">
    <property type="component" value="Unassembled WGS sequence"/>
</dbReference>
<accession>A0ACB0IYP4</accession>
<keyword evidence="2" id="KW-1185">Reference proteome</keyword>
<reference evidence="1" key="1">
    <citation type="submission" date="2023-10" db="EMBL/GenBank/DDBJ databases">
        <authorList>
            <person name="Rodriguez Cubillos JULIANA M."/>
            <person name="De Vega J."/>
        </authorList>
    </citation>
    <scope>NUCLEOTIDE SEQUENCE</scope>
</reference>
<evidence type="ECO:0000313" key="2">
    <source>
        <dbReference type="Proteomes" id="UP001177021"/>
    </source>
</evidence>
<dbReference type="EMBL" id="CASHSV030000013">
    <property type="protein sequence ID" value="CAJ2637746.1"/>
    <property type="molecule type" value="Genomic_DNA"/>
</dbReference>
<evidence type="ECO:0000313" key="1">
    <source>
        <dbReference type="EMBL" id="CAJ2637746.1"/>
    </source>
</evidence>
<comment type="caution">
    <text evidence="1">The sequence shown here is derived from an EMBL/GenBank/DDBJ whole genome shotgun (WGS) entry which is preliminary data.</text>
</comment>
<sequence length="592" mass="66570">MDVLNVCSATSPSQLKAHEVHIELKATSSILLAQPQLHQQGCTSNQHRLPSLHLLQDKRKYLNQCVPLYKRALEGDWNASKGMIDKNNELLNAAITRDYGTLLHVAAGTNHVHFVEELVKLLKPNDLLLQNNKGNTSLCVAAVSGNLQIVVILIKKNGCLIQIRGVEGMSPLTMAAFYGRSDIARYLFNHNIDILEEEEMNGLFFICIKNDLYDLALQMVWKKSTLALIRNNNSETGLHVLARKPFGLGMEISPLFLQLVGCLWNILLNHGCTETHRTIINQPSKITFDATEIGNFHFVAELLRSEPDLIREVDDKKRSIFHIAVQHCHSSIFSLIHELGSFKDSIVALEDNEENNILHYAAKLAPHCQLKLISGAALQMTHEILWFEEVKKLMSPLETKKKNCNGKTPDDIFTEEHKELLTKAESWIESTTNYCILISTLISTGVFTSTFNIPGGYNKNTGTPNYLQKQAFLIFAVSNATAMISSAISILIFLSIIISSYAEYAYFKSLPSKLLCGLIAQIISITSMMIAFSVSFFITYCHGLIWVPYFISVFALLPIVLFKFLVYPLWLDIISSSYFCMSLFHPRRGILN</sequence>
<protein>
    <submittedName>
        <fullName evidence="1">Uncharacterized protein</fullName>
    </submittedName>
</protein>
<proteinExistence type="predicted"/>
<gene>
    <name evidence="1" type="ORF">MILVUS5_LOCUS8057</name>
</gene>
<name>A0ACB0IYP4_TRIPR</name>
<organism evidence="1 2">
    <name type="scientific">Trifolium pratense</name>
    <name type="common">Red clover</name>
    <dbReference type="NCBI Taxonomy" id="57577"/>
    <lineage>
        <taxon>Eukaryota</taxon>
        <taxon>Viridiplantae</taxon>
        <taxon>Streptophyta</taxon>
        <taxon>Embryophyta</taxon>
        <taxon>Tracheophyta</taxon>
        <taxon>Spermatophyta</taxon>
        <taxon>Magnoliopsida</taxon>
        <taxon>eudicotyledons</taxon>
        <taxon>Gunneridae</taxon>
        <taxon>Pentapetalae</taxon>
        <taxon>rosids</taxon>
        <taxon>fabids</taxon>
        <taxon>Fabales</taxon>
        <taxon>Fabaceae</taxon>
        <taxon>Papilionoideae</taxon>
        <taxon>50 kb inversion clade</taxon>
        <taxon>NPAAA clade</taxon>
        <taxon>Hologalegina</taxon>
        <taxon>IRL clade</taxon>
        <taxon>Trifolieae</taxon>
        <taxon>Trifolium</taxon>
    </lineage>
</organism>